<dbReference type="WBParaSite" id="TCNE_0001852301-mRNA-1">
    <property type="protein sequence ID" value="TCNE_0001852301-mRNA-1"/>
    <property type="gene ID" value="TCNE_0001852301"/>
</dbReference>
<dbReference type="AlphaFoldDB" id="A0A183VCP9"/>
<keyword evidence="2" id="KW-0677">Repeat</keyword>
<dbReference type="PROSITE" id="PS01208">
    <property type="entry name" value="VWFC_1"/>
    <property type="match status" value="1"/>
</dbReference>
<dbReference type="InterPro" id="IPR052624">
    <property type="entry name" value="CRIM1"/>
</dbReference>
<evidence type="ECO:0000313" key="6">
    <source>
        <dbReference type="Proteomes" id="UP000050794"/>
    </source>
</evidence>
<reference evidence="7" key="1">
    <citation type="submission" date="2016-06" db="UniProtKB">
        <authorList>
            <consortium name="WormBaseParasite"/>
        </authorList>
    </citation>
    <scope>IDENTIFICATION</scope>
</reference>
<accession>A0A183VCP9</accession>
<evidence type="ECO:0000313" key="5">
    <source>
        <dbReference type="EMBL" id="VDM49840.1"/>
    </source>
</evidence>
<dbReference type="GO" id="GO:0005886">
    <property type="term" value="C:plasma membrane"/>
    <property type="evidence" value="ECO:0007669"/>
    <property type="project" value="TreeGrafter"/>
</dbReference>
<sequence length="332" mass="37029">GLVLGYGTPGKCCDEFVCESSEDGQGAEAKQCPYGDKSYEDGDAWHTSSCEQCKCKGGIALCSKTTCANRPSHCTWVAIPENECCPVCLGCQLDGEKRKRNETWQKDDCTGCSCGLDGVHYCQNHMCQVECGNPKKVAGQCCQSVMVNFVFRIVFFIFQPAIIVNAAVCPSMEHCPLRCENGLLRDSRGCFQSICAPHSQPTPTNCAELRDTNCDKPYTPFRICAHGYMKDARGCPVCKCAKCPPLVQCYKQCLYGFETNSNGCYVCKCRAVSRIDAKLILMGKKDRREWGKCFSLSARTGKLLERDSGEWWNKGCRHCFCEQKHDYFSFCH</sequence>
<dbReference type="SUPFAM" id="SSF57603">
    <property type="entry name" value="FnI-like domain"/>
    <property type="match status" value="2"/>
</dbReference>
<evidence type="ECO:0000259" key="3">
    <source>
        <dbReference type="PROSITE" id="PS50184"/>
    </source>
</evidence>
<feature type="domain" description="VWFC" evidence="3">
    <location>
        <begin position="30"/>
        <end position="89"/>
    </location>
</feature>
<dbReference type="InterPro" id="IPR011061">
    <property type="entry name" value="Hirudin/antistatin"/>
</dbReference>
<proteinExistence type="predicted"/>
<protein>
    <submittedName>
        <fullName evidence="7">VWFC domain-containing protein</fullName>
    </submittedName>
</protein>
<gene>
    <name evidence="5" type="ORF">TCNE_LOCUS18519</name>
</gene>
<dbReference type="InterPro" id="IPR004094">
    <property type="entry name" value="Antistasin-like"/>
</dbReference>
<keyword evidence="1" id="KW-0732">Signal</keyword>
<dbReference type="Proteomes" id="UP000050794">
    <property type="component" value="Unassembled WGS sequence"/>
</dbReference>
<dbReference type="PANTHER" id="PTHR46439">
    <property type="entry name" value="CYSTEINE-RICH MOTOR NEURON 1 PROTEIN"/>
    <property type="match status" value="1"/>
</dbReference>
<dbReference type="InterPro" id="IPR001007">
    <property type="entry name" value="VWF_dom"/>
</dbReference>
<evidence type="ECO:0000313" key="7">
    <source>
        <dbReference type="WBParaSite" id="TCNE_0001852301-mRNA-1"/>
    </source>
</evidence>
<dbReference type="Gene3D" id="6.20.200.20">
    <property type="match status" value="1"/>
</dbReference>
<dbReference type="Pfam" id="PF00093">
    <property type="entry name" value="VWC"/>
    <property type="match status" value="1"/>
</dbReference>
<reference evidence="5 6" key="2">
    <citation type="submission" date="2018-11" db="EMBL/GenBank/DDBJ databases">
        <authorList>
            <consortium name="Pathogen Informatics"/>
        </authorList>
    </citation>
    <scope>NUCLEOTIDE SEQUENCE [LARGE SCALE GENOMIC DNA]</scope>
</reference>
<dbReference type="Pfam" id="PF02822">
    <property type="entry name" value="Antistasin"/>
    <property type="match status" value="2"/>
</dbReference>
<name>A0A183VCP9_TOXCA</name>
<dbReference type="Gene3D" id="2.10.22.10">
    <property type="entry name" value="Antistasin, domain 1"/>
    <property type="match status" value="3"/>
</dbReference>
<dbReference type="PROSITE" id="PS51252">
    <property type="entry name" value="ANTISTASIN"/>
    <property type="match status" value="2"/>
</dbReference>
<dbReference type="PROSITE" id="PS50184">
    <property type="entry name" value="VWFC_2"/>
    <property type="match status" value="2"/>
</dbReference>
<evidence type="ECO:0000256" key="2">
    <source>
        <dbReference type="ARBA" id="ARBA00022737"/>
    </source>
</evidence>
<evidence type="ECO:0000256" key="1">
    <source>
        <dbReference type="ARBA" id="ARBA00022729"/>
    </source>
</evidence>
<dbReference type="SUPFAM" id="SSF57262">
    <property type="entry name" value="Leech antihemostatic proteins"/>
    <property type="match status" value="1"/>
</dbReference>
<dbReference type="GO" id="GO:0004867">
    <property type="term" value="F:serine-type endopeptidase inhibitor activity"/>
    <property type="evidence" value="ECO:0007669"/>
    <property type="project" value="InterPro"/>
</dbReference>
<organism evidence="6 7">
    <name type="scientific">Toxocara canis</name>
    <name type="common">Canine roundworm</name>
    <dbReference type="NCBI Taxonomy" id="6265"/>
    <lineage>
        <taxon>Eukaryota</taxon>
        <taxon>Metazoa</taxon>
        <taxon>Ecdysozoa</taxon>
        <taxon>Nematoda</taxon>
        <taxon>Chromadorea</taxon>
        <taxon>Rhabditida</taxon>
        <taxon>Spirurina</taxon>
        <taxon>Ascaridomorpha</taxon>
        <taxon>Ascaridoidea</taxon>
        <taxon>Toxocaridae</taxon>
        <taxon>Toxocara</taxon>
    </lineage>
</organism>
<feature type="domain" description="VWFC" evidence="3">
    <location>
        <begin position="86"/>
        <end position="170"/>
    </location>
</feature>
<dbReference type="PANTHER" id="PTHR46439:SF1">
    <property type="entry name" value="CYSTEINE-RICH MOTOR NEURON 1 PROTEIN"/>
    <property type="match status" value="1"/>
</dbReference>
<evidence type="ECO:0000259" key="4">
    <source>
        <dbReference type="PROSITE" id="PS51252"/>
    </source>
</evidence>
<feature type="domain" description="Antistasin-like" evidence="4">
    <location>
        <begin position="206"/>
        <end position="240"/>
    </location>
</feature>
<keyword evidence="6" id="KW-1185">Reference proteome</keyword>
<dbReference type="EMBL" id="UYWY01025627">
    <property type="protein sequence ID" value="VDM49840.1"/>
    <property type="molecule type" value="Genomic_DNA"/>
</dbReference>
<dbReference type="SMART" id="SM00214">
    <property type="entry name" value="VWC"/>
    <property type="match status" value="2"/>
</dbReference>
<feature type="domain" description="Antistasin-like" evidence="4">
    <location>
        <begin position="243"/>
        <end position="269"/>
    </location>
</feature>